<evidence type="ECO:0000313" key="4">
    <source>
        <dbReference type="Proteomes" id="UP000006727"/>
    </source>
</evidence>
<accession>A0A2K1IZS9</accession>
<protein>
    <recommendedName>
        <fullName evidence="5">Secreted protein</fullName>
    </recommendedName>
</protein>
<name>A0A2K1IZS9_PHYPA</name>
<evidence type="ECO:0000256" key="1">
    <source>
        <dbReference type="SAM" id="SignalP"/>
    </source>
</evidence>
<dbReference type="Gramene" id="Pp3c18_3839V3.1">
    <property type="protein sequence ID" value="PAC:32980948.CDS.1"/>
    <property type="gene ID" value="Pp3c18_3839"/>
</dbReference>
<dbReference type="PaxDb" id="3218-PP1S17_149V6.1"/>
<evidence type="ECO:0008006" key="5">
    <source>
        <dbReference type="Google" id="ProtNLM"/>
    </source>
</evidence>
<gene>
    <name evidence="2" type="ORF">PHYPA_022692</name>
</gene>
<keyword evidence="4" id="KW-1185">Reference proteome</keyword>
<dbReference type="EMBL" id="ABEU02000018">
    <property type="protein sequence ID" value="PNR34794.1"/>
    <property type="molecule type" value="Genomic_DNA"/>
</dbReference>
<sequence length="105" mass="11515">MLSTYSLRSPFLVVAGALGLFTTTEKPPSQPFVGRRFGGRVLSHRFYQCFVPWPQSPILSFPLSLVSVLLASSLVWVDLALARVNFGFAPWFSVAPTTDGGETHN</sequence>
<keyword evidence="1" id="KW-0732">Signal</keyword>
<reference evidence="2 4" key="2">
    <citation type="journal article" date="2018" name="Plant J.">
        <title>The Physcomitrella patens chromosome-scale assembly reveals moss genome structure and evolution.</title>
        <authorList>
            <person name="Lang D."/>
            <person name="Ullrich K.K."/>
            <person name="Murat F."/>
            <person name="Fuchs J."/>
            <person name="Jenkins J."/>
            <person name="Haas F.B."/>
            <person name="Piednoel M."/>
            <person name="Gundlach H."/>
            <person name="Van Bel M."/>
            <person name="Meyberg R."/>
            <person name="Vives C."/>
            <person name="Morata J."/>
            <person name="Symeonidi A."/>
            <person name="Hiss M."/>
            <person name="Muchero W."/>
            <person name="Kamisugi Y."/>
            <person name="Saleh O."/>
            <person name="Blanc G."/>
            <person name="Decker E.L."/>
            <person name="van Gessel N."/>
            <person name="Grimwood J."/>
            <person name="Hayes R.D."/>
            <person name="Graham S.W."/>
            <person name="Gunter L.E."/>
            <person name="McDaniel S.F."/>
            <person name="Hoernstein S.N.W."/>
            <person name="Larsson A."/>
            <person name="Li F.W."/>
            <person name="Perroud P.F."/>
            <person name="Phillips J."/>
            <person name="Ranjan P."/>
            <person name="Rokshar D.S."/>
            <person name="Rothfels C.J."/>
            <person name="Schneider L."/>
            <person name="Shu S."/>
            <person name="Stevenson D.W."/>
            <person name="Thummler F."/>
            <person name="Tillich M."/>
            <person name="Villarreal Aguilar J.C."/>
            <person name="Widiez T."/>
            <person name="Wong G.K."/>
            <person name="Wymore A."/>
            <person name="Zhang Y."/>
            <person name="Zimmer A.D."/>
            <person name="Quatrano R.S."/>
            <person name="Mayer K.F.X."/>
            <person name="Goodstein D."/>
            <person name="Casacuberta J.M."/>
            <person name="Vandepoele K."/>
            <person name="Reski R."/>
            <person name="Cuming A.C."/>
            <person name="Tuskan G.A."/>
            <person name="Maumus F."/>
            <person name="Salse J."/>
            <person name="Schmutz J."/>
            <person name="Rensing S.A."/>
        </authorList>
    </citation>
    <scope>NUCLEOTIDE SEQUENCE [LARGE SCALE GENOMIC DNA]</scope>
    <source>
        <strain evidence="3 4">cv. Gransden 2004</strain>
    </source>
</reference>
<dbReference type="EnsemblPlants" id="Pp3c18_3839V3.1">
    <property type="protein sequence ID" value="PAC:32980948.CDS.1"/>
    <property type="gene ID" value="Pp3c18_3839"/>
</dbReference>
<reference evidence="3" key="3">
    <citation type="submission" date="2020-12" db="UniProtKB">
        <authorList>
            <consortium name="EnsemblPlants"/>
        </authorList>
    </citation>
    <scope>IDENTIFICATION</scope>
</reference>
<reference evidence="2 4" key="1">
    <citation type="journal article" date="2008" name="Science">
        <title>The Physcomitrella genome reveals evolutionary insights into the conquest of land by plants.</title>
        <authorList>
            <person name="Rensing S."/>
            <person name="Lang D."/>
            <person name="Zimmer A."/>
            <person name="Terry A."/>
            <person name="Salamov A."/>
            <person name="Shapiro H."/>
            <person name="Nishiyama T."/>
            <person name="Perroud P.-F."/>
            <person name="Lindquist E."/>
            <person name="Kamisugi Y."/>
            <person name="Tanahashi T."/>
            <person name="Sakakibara K."/>
            <person name="Fujita T."/>
            <person name="Oishi K."/>
            <person name="Shin-I T."/>
            <person name="Kuroki Y."/>
            <person name="Toyoda A."/>
            <person name="Suzuki Y."/>
            <person name="Hashimoto A."/>
            <person name="Yamaguchi K."/>
            <person name="Sugano A."/>
            <person name="Kohara Y."/>
            <person name="Fujiyama A."/>
            <person name="Anterola A."/>
            <person name="Aoki S."/>
            <person name="Ashton N."/>
            <person name="Barbazuk W.B."/>
            <person name="Barker E."/>
            <person name="Bennetzen J."/>
            <person name="Bezanilla M."/>
            <person name="Blankenship R."/>
            <person name="Cho S.H."/>
            <person name="Dutcher S."/>
            <person name="Estelle M."/>
            <person name="Fawcett J.A."/>
            <person name="Gundlach H."/>
            <person name="Hanada K."/>
            <person name="Heyl A."/>
            <person name="Hicks K.A."/>
            <person name="Hugh J."/>
            <person name="Lohr M."/>
            <person name="Mayer K."/>
            <person name="Melkozernov A."/>
            <person name="Murata T."/>
            <person name="Nelson D."/>
            <person name="Pils B."/>
            <person name="Prigge M."/>
            <person name="Reiss B."/>
            <person name="Renner T."/>
            <person name="Rombauts S."/>
            <person name="Rushton P."/>
            <person name="Sanderfoot A."/>
            <person name="Schween G."/>
            <person name="Shiu S.-H."/>
            <person name="Stueber K."/>
            <person name="Theodoulou F.L."/>
            <person name="Tu H."/>
            <person name="Van de Peer Y."/>
            <person name="Verrier P.J."/>
            <person name="Waters E."/>
            <person name="Wood A."/>
            <person name="Yang L."/>
            <person name="Cove D."/>
            <person name="Cuming A."/>
            <person name="Hasebe M."/>
            <person name="Lucas S."/>
            <person name="Mishler D.B."/>
            <person name="Reski R."/>
            <person name="Grigoriev I."/>
            <person name="Quatrano R.S."/>
            <person name="Boore J.L."/>
        </authorList>
    </citation>
    <scope>NUCLEOTIDE SEQUENCE [LARGE SCALE GENOMIC DNA]</scope>
    <source>
        <strain evidence="3 4">cv. Gransden 2004</strain>
    </source>
</reference>
<evidence type="ECO:0000313" key="3">
    <source>
        <dbReference type="EnsemblPlants" id="PAC:32980948.CDS.1"/>
    </source>
</evidence>
<evidence type="ECO:0000313" key="2">
    <source>
        <dbReference type="EMBL" id="PNR34794.1"/>
    </source>
</evidence>
<organism evidence="2">
    <name type="scientific">Physcomitrium patens</name>
    <name type="common">Spreading-leaved earth moss</name>
    <name type="synonym">Physcomitrella patens</name>
    <dbReference type="NCBI Taxonomy" id="3218"/>
    <lineage>
        <taxon>Eukaryota</taxon>
        <taxon>Viridiplantae</taxon>
        <taxon>Streptophyta</taxon>
        <taxon>Embryophyta</taxon>
        <taxon>Bryophyta</taxon>
        <taxon>Bryophytina</taxon>
        <taxon>Bryopsida</taxon>
        <taxon>Funariidae</taxon>
        <taxon>Funariales</taxon>
        <taxon>Funariaceae</taxon>
        <taxon>Physcomitrium</taxon>
    </lineage>
</organism>
<dbReference type="InParanoid" id="A0A2K1IZS9"/>
<feature type="chain" id="PRO_5036042804" description="Secreted protein" evidence="1">
    <location>
        <begin position="20"/>
        <end position="105"/>
    </location>
</feature>
<dbReference type="AlphaFoldDB" id="A0A2K1IZS9"/>
<proteinExistence type="predicted"/>
<dbReference type="Proteomes" id="UP000006727">
    <property type="component" value="Chromosome 18"/>
</dbReference>
<feature type="signal peptide" evidence="1">
    <location>
        <begin position="1"/>
        <end position="19"/>
    </location>
</feature>